<reference evidence="2" key="1">
    <citation type="journal article" date="2019" name="bioRxiv">
        <title>The Genome of the Zebra Mussel, Dreissena polymorpha: A Resource for Invasive Species Research.</title>
        <authorList>
            <person name="McCartney M.A."/>
            <person name="Auch B."/>
            <person name="Kono T."/>
            <person name="Mallez S."/>
            <person name="Zhang Y."/>
            <person name="Obille A."/>
            <person name="Becker A."/>
            <person name="Abrahante J.E."/>
            <person name="Garbe J."/>
            <person name="Badalamenti J.P."/>
            <person name="Herman A."/>
            <person name="Mangelson H."/>
            <person name="Liachko I."/>
            <person name="Sullivan S."/>
            <person name="Sone E.D."/>
            <person name="Koren S."/>
            <person name="Silverstein K.A.T."/>
            <person name="Beckman K.B."/>
            <person name="Gohl D.M."/>
        </authorList>
    </citation>
    <scope>NUCLEOTIDE SEQUENCE</scope>
    <source>
        <strain evidence="2">Duluth1</strain>
        <tissue evidence="2">Whole animal</tissue>
    </source>
</reference>
<evidence type="ECO:0000256" key="1">
    <source>
        <dbReference type="SAM" id="SignalP"/>
    </source>
</evidence>
<organism evidence="2 3">
    <name type="scientific">Dreissena polymorpha</name>
    <name type="common">Zebra mussel</name>
    <name type="synonym">Mytilus polymorpha</name>
    <dbReference type="NCBI Taxonomy" id="45954"/>
    <lineage>
        <taxon>Eukaryota</taxon>
        <taxon>Metazoa</taxon>
        <taxon>Spiralia</taxon>
        <taxon>Lophotrochozoa</taxon>
        <taxon>Mollusca</taxon>
        <taxon>Bivalvia</taxon>
        <taxon>Autobranchia</taxon>
        <taxon>Heteroconchia</taxon>
        <taxon>Euheterodonta</taxon>
        <taxon>Imparidentia</taxon>
        <taxon>Neoheterodontei</taxon>
        <taxon>Myida</taxon>
        <taxon>Dreissenoidea</taxon>
        <taxon>Dreissenidae</taxon>
        <taxon>Dreissena</taxon>
    </lineage>
</organism>
<dbReference type="EMBL" id="JAIWYP010000002">
    <property type="protein sequence ID" value="KAH3874391.1"/>
    <property type="molecule type" value="Genomic_DNA"/>
</dbReference>
<gene>
    <name evidence="2" type="ORF">DPMN_037633</name>
</gene>
<keyword evidence="1" id="KW-0732">Signal</keyword>
<protein>
    <submittedName>
        <fullName evidence="2">Uncharacterized protein</fullName>
    </submittedName>
</protein>
<dbReference type="Proteomes" id="UP000828390">
    <property type="component" value="Unassembled WGS sequence"/>
</dbReference>
<evidence type="ECO:0000313" key="3">
    <source>
        <dbReference type="Proteomes" id="UP000828390"/>
    </source>
</evidence>
<dbReference type="AlphaFoldDB" id="A0A9D4MFQ2"/>
<name>A0A9D4MFQ2_DREPO</name>
<proteinExistence type="predicted"/>
<feature type="signal peptide" evidence="1">
    <location>
        <begin position="1"/>
        <end position="19"/>
    </location>
</feature>
<feature type="chain" id="PRO_5039550833" evidence="1">
    <location>
        <begin position="20"/>
        <end position="134"/>
    </location>
</feature>
<reference evidence="2" key="2">
    <citation type="submission" date="2020-11" db="EMBL/GenBank/DDBJ databases">
        <authorList>
            <person name="McCartney M.A."/>
            <person name="Auch B."/>
            <person name="Kono T."/>
            <person name="Mallez S."/>
            <person name="Becker A."/>
            <person name="Gohl D.M."/>
            <person name="Silverstein K.A.T."/>
            <person name="Koren S."/>
            <person name="Bechman K.B."/>
            <person name="Herman A."/>
            <person name="Abrahante J.E."/>
            <person name="Garbe J."/>
        </authorList>
    </citation>
    <scope>NUCLEOTIDE SEQUENCE</scope>
    <source>
        <strain evidence="2">Duluth1</strain>
        <tissue evidence="2">Whole animal</tissue>
    </source>
</reference>
<accession>A0A9D4MFQ2</accession>
<comment type="caution">
    <text evidence="2">The sequence shown here is derived from an EMBL/GenBank/DDBJ whole genome shotgun (WGS) entry which is preliminary data.</text>
</comment>
<keyword evidence="3" id="KW-1185">Reference proteome</keyword>
<sequence>MNKLILSVFVVVCVAVVSAKDFNAEYVRYDIDDDQLGRLQWPKDCKRRTLVNYARNCLLKVSIRWNGFRVRDPSTKRTITSIPWIVFNNQRCRDIIGALTTRCEGTTSTYRPTTITYRPTTTDASYYNGEEDYQ</sequence>
<evidence type="ECO:0000313" key="2">
    <source>
        <dbReference type="EMBL" id="KAH3874391.1"/>
    </source>
</evidence>